<dbReference type="SUPFAM" id="SSF52833">
    <property type="entry name" value="Thioredoxin-like"/>
    <property type="match status" value="1"/>
</dbReference>
<organism evidence="7 8">
    <name type="scientific">Leptospira idonii</name>
    <dbReference type="NCBI Taxonomy" id="1193500"/>
    <lineage>
        <taxon>Bacteria</taxon>
        <taxon>Pseudomonadati</taxon>
        <taxon>Spirochaetota</taxon>
        <taxon>Spirochaetia</taxon>
        <taxon>Leptospirales</taxon>
        <taxon>Leptospiraceae</taxon>
        <taxon>Leptospira</taxon>
    </lineage>
</organism>
<evidence type="ECO:0000259" key="6">
    <source>
        <dbReference type="PROSITE" id="PS51352"/>
    </source>
</evidence>
<protein>
    <submittedName>
        <fullName evidence="7">SCO family protein</fullName>
    </submittedName>
</protein>
<proteinExistence type="inferred from homology"/>
<dbReference type="InterPro" id="IPR013766">
    <property type="entry name" value="Thioredoxin_domain"/>
</dbReference>
<sequence>MKKIVSVFILFAFVLFGAGCDSKTELDTLPLGGNFSEMDQSGKMVSLFDLKEPILFVFFGYTYCPDFCPNMLSKIKKAEQLLGENERKSVRTVLISIDPERDRPETVQKYVNFYLETATGFSFDRNTTNRIIKQYAAYVEKARDGVMIDHSTYVYVLDKERKTRKLLKSTDSVETFAETVRLLGGNPI</sequence>
<evidence type="ECO:0000256" key="2">
    <source>
        <dbReference type="ARBA" id="ARBA00023008"/>
    </source>
</evidence>
<feature type="binding site" evidence="3">
    <location>
        <position position="68"/>
    </location>
    <ligand>
        <name>Cu cation</name>
        <dbReference type="ChEBI" id="CHEBI:23378"/>
    </ligand>
</feature>
<feature type="binding site" evidence="3">
    <location>
        <position position="150"/>
    </location>
    <ligand>
        <name>Cu cation</name>
        <dbReference type="ChEBI" id="CHEBI:23378"/>
    </ligand>
</feature>
<keyword evidence="8" id="KW-1185">Reference proteome</keyword>
<dbReference type="Proteomes" id="UP000298058">
    <property type="component" value="Unassembled WGS sequence"/>
</dbReference>
<dbReference type="InterPro" id="IPR036249">
    <property type="entry name" value="Thioredoxin-like_sf"/>
</dbReference>
<feature type="signal peptide" evidence="5">
    <location>
        <begin position="1"/>
        <end position="17"/>
    </location>
</feature>
<evidence type="ECO:0000313" key="7">
    <source>
        <dbReference type="EMBL" id="TGN19249.1"/>
    </source>
</evidence>
<dbReference type="InterPro" id="IPR003782">
    <property type="entry name" value="SCO1/SenC"/>
</dbReference>
<feature type="chain" id="PRO_5020644890" evidence="5">
    <location>
        <begin position="18"/>
        <end position="188"/>
    </location>
</feature>
<keyword evidence="2 3" id="KW-0186">Copper</keyword>
<evidence type="ECO:0000256" key="3">
    <source>
        <dbReference type="PIRSR" id="PIRSR603782-1"/>
    </source>
</evidence>
<accession>A0A4R9M1U9</accession>
<evidence type="ECO:0000256" key="1">
    <source>
        <dbReference type="ARBA" id="ARBA00010996"/>
    </source>
</evidence>
<dbReference type="CDD" id="cd02968">
    <property type="entry name" value="SCO"/>
    <property type="match status" value="1"/>
</dbReference>
<gene>
    <name evidence="7" type="ORF">EHS15_10055</name>
</gene>
<keyword evidence="4" id="KW-1015">Disulfide bond</keyword>
<feature type="disulfide bond" description="Redox-active" evidence="4">
    <location>
        <begin position="64"/>
        <end position="68"/>
    </location>
</feature>
<dbReference type="AlphaFoldDB" id="A0A4R9M1U9"/>
<comment type="similarity">
    <text evidence="1">Belongs to the SCO1/2 family.</text>
</comment>
<name>A0A4R9M1U9_9LEPT</name>
<dbReference type="OrthoDB" id="8550465at2"/>
<dbReference type="Gene3D" id="3.40.30.10">
    <property type="entry name" value="Glutaredoxin"/>
    <property type="match status" value="1"/>
</dbReference>
<feature type="domain" description="Thioredoxin" evidence="6">
    <location>
        <begin position="26"/>
        <end position="185"/>
    </location>
</feature>
<dbReference type="Pfam" id="PF02630">
    <property type="entry name" value="SCO1-SenC"/>
    <property type="match status" value="1"/>
</dbReference>
<feature type="binding site" evidence="3">
    <location>
        <position position="64"/>
    </location>
    <ligand>
        <name>Cu cation</name>
        <dbReference type="ChEBI" id="CHEBI:23378"/>
    </ligand>
</feature>
<dbReference type="GO" id="GO:0046872">
    <property type="term" value="F:metal ion binding"/>
    <property type="evidence" value="ECO:0007669"/>
    <property type="project" value="UniProtKB-KW"/>
</dbReference>
<evidence type="ECO:0000313" key="8">
    <source>
        <dbReference type="Proteomes" id="UP000298058"/>
    </source>
</evidence>
<reference evidence="7" key="1">
    <citation type="journal article" date="2019" name="PLoS Negl. Trop. Dis.">
        <title>Revisiting the worldwide diversity of Leptospira species in the environment.</title>
        <authorList>
            <person name="Vincent A.T."/>
            <person name="Schiettekatte O."/>
            <person name="Bourhy P."/>
            <person name="Veyrier F.J."/>
            <person name="Picardeau M."/>
        </authorList>
    </citation>
    <scope>NUCLEOTIDE SEQUENCE [LARGE SCALE GENOMIC DNA]</scope>
    <source>
        <strain evidence="7">201300427</strain>
    </source>
</reference>
<dbReference type="EMBL" id="RQHW01000033">
    <property type="protein sequence ID" value="TGN19249.1"/>
    <property type="molecule type" value="Genomic_DNA"/>
</dbReference>
<dbReference type="RefSeq" id="WP_135760433.1">
    <property type="nucleotide sequence ID" value="NZ_RQHW01000033.1"/>
</dbReference>
<evidence type="ECO:0000256" key="5">
    <source>
        <dbReference type="SAM" id="SignalP"/>
    </source>
</evidence>
<comment type="caution">
    <text evidence="7">The sequence shown here is derived from an EMBL/GenBank/DDBJ whole genome shotgun (WGS) entry which is preliminary data.</text>
</comment>
<dbReference type="PANTHER" id="PTHR12151:SF25">
    <property type="entry name" value="LINALOOL DEHYDRATASE_ISOMERASE DOMAIN-CONTAINING PROTEIN"/>
    <property type="match status" value="1"/>
</dbReference>
<keyword evidence="5" id="KW-0732">Signal</keyword>
<evidence type="ECO:0000256" key="4">
    <source>
        <dbReference type="PIRSR" id="PIRSR603782-2"/>
    </source>
</evidence>
<dbReference type="PROSITE" id="PS51257">
    <property type="entry name" value="PROKAR_LIPOPROTEIN"/>
    <property type="match status" value="1"/>
</dbReference>
<dbReference type="PROSITE" id="PS51352">
    <property type="entry name" value="THIOREDOXIN_2"/>
    <property type="match status" value="1"/>
</dbReference>
<keyword evidence="3" id="KW-0479">Metal-binding</keyword>
<dbReference type="PANTHER" id="PTHR12151">
    <property type="entry name" value="ELECTRON TRANSPORT PROTIN SCO1/SENC FAMILY MEMBER"/>
    <property type="match status" value="1"/>
</dbReference>